<comment type="caution">
    <text evidence="1">The sequence shown here is derived from an EMBL/GenBank/DDBJ whole genome shotgun (WGS) entry which is preliminary data.</text>
</comment>
<dbReference type="AlphaFoldDB" id="A0A7K0FWZ7"/>
<dbReference type="Proteomes" id="UP000487757">
    <property type="component" value="Unassembled WGS sequence"/>
</dbReference>
<name>A0A7K0FWZ7_9SPHI</name>
<dbReference type="Pfam" id="PF19781">
    <property type="entry name" value="DUF6266"/>
    <property type="match status" value="1"/>
</dbReference>
<sequence>MAILKDGVNGGFTGKVGSVVGYQLNGKWVIRSLPKPSKKNQKGSAGQHKCRGKFASMQYFLSHVLNFVRVGFNIDSKAKGMSAHNAAKSYNMLHGFNGDGKIDYSQIRLAQGKLLPPENHSVVFNELGLLFTWDKQTDAGYLLASDQVMLLAFDDKNDFSICITSGNRRSIGEQLLSIPKARQAEAYHTWIAFVSEDRTMVSNSIYAAFGAADPVIQKFSKSL</sequence>
<dbReference type="RefSeq" id="WP_154280372.1">
    <property type="nucleotide sequence ID" value="NZ_JBHUJQ010000001.1"/>
</dbReference>
<accession>A0A7K0FWZ7</accession>
<organism evidence="1 2">
    <name type="scientific">Pedobacter petrophilus</name>
    <dbReference type="NCBI Taxonomy" id="1908241"/>
    <lineage>
        <taxon>Bacteria</taxon>
        <taxon>Pseudomonadati</taxon>
        <taxon>Bacteroidota</taxon>
        <taxon>Sphingobacteriia</taxon>
        <taxon>Sphingobacteriales</taxon>
        <taxon>Sphingobacteriaceae</taxon>
        <taxon>Pedobacter</taxon>
    </lineage>
</organism>
<evidence type="ECO:0000313" key="2">
    <source>
        <dbReference type="Proteomes" id="UP000487757"/>
    </source>
</evidence>
<dbReference type="EMBL" id="WKKH01000010">
    <property type="protein sequence ID" value="MRX76137.1"/>
    <property type="molecule type" value="Genomic_DNA"/>
</dbReference>
<dbReference type="OrthoDB" id="648163at2"/>
<protein>
    <submittedName>
        <fullName evidence="1">Uncharacterized protein</fullName>
    </submittedName>
</protein>
<reference evidence="1 2" key="1">
    <citation type="submission" date="2019-11" db="EMBL/GenBank/DDBJ databases">
        <title>Pedobacter petrophilus genome.</title>
        <authorList>
            <person name="Feldbauer M.J."/>
            <person name="Newman J.D."/>
        </authorList>
    </citation>
    <scope>NUCLEOTIDE SEQUENCE [LARGE SCALE GENOMIC DNA]</scope>
    <source>
        <strain evidence="1 2">LMG 29686</strain>
    </source>
</reference>
<keyword evidence="2" id="KW-1185">Reference proteome</keyword>
<dbReference type="InterPro" id="IPR046233">
    <property type="entry name" value="DUF6266"/>
</dbReference>
<proteinExistence type="predicted"/>
<gene>
    <name evidence="1" type="ORF">GJU39_08550</name>
</gene>
<evidence type="ECO:0000313" key="1">
    <source>
        <dbReference type="EMBL" id="MRX76137.1"/>
    </source>
</evidence>